<name>A0A345MJN4_BPBSP</name>
<evidence type="ECO:0000313" key="1">
    <source>
        <dbReference type="EMBL" id="AXH71066.1"/>
    </source>
</evidence>
<gene>
    <name evidence="1" type="ORF">BSP38_024</name>
</gene>
<reference evidence="1 2" key="1">
    <citation type="submission" date="2018-07" db="EMBL/GenBank/DDBJ databases">
        <title>Complete nucleotide sequence of Bacillus phage BSP38.</title>
        <authorList>
            <person name="Ghosh K."/>
            <person name="Kim K.-P."/>
        </authorList>
    </citation>
    <scope>NUCLEOTIDE SEQUENCE [LARGE SCALE GENOMIC DNA]</scope>
</reference>
<organism evidence="1 2">
    <name type="scientific">Bacillus phage BSP38</name>
    <dbReference type="NCBI Taxonomy" id="2283013"/>
    <lineage>
        <taxon>Viruses</taxon>
        <taxon>Duplodnaviria</taxon>
        <taxon>Heunggongvirae</taxon>
        <taxon>Uroviricota</taxon>
        <taxon>Caudoviricetes</taxon>
        <taxon>Herelleviridae</taxon>
        <taxon>Bastillevirinae</taxon>
        <taxon>Jeonjuvirus</taxon>
        <taxon>Jeonjuvirus BSP38</taxon>
    </lineage>
</organism>
<evidence type="ECO:0000313" key="2">
    <source>
        <dbReference type="Proteomes" id="UP000260425"/>
    </source>
</evidence>
<organismHost>
    <name type="scientific">Bacillus subtilis</name>
    <dbReference type="NCBI Taxonomy" id="1423"/>
</organismHost>
<dbReference type="EMBL" id="MH606185">
    <property type="protein sequence ID" value="AXH71066.1"/>
    <property type="molecule type" value="Genomic_DNA"/>
</dbReference>
<dbReference type="Proteomes" id="UP000260425">
    <property type="component" value="Segment"/>
</dbReference>
<proteinExistence type="predicted"/>
<sequence length="175" mass="20102">MVKFHRLSMLKKSGYIDSCFKPSGGKVILTPRQVEEFNELMKGTFSFVELVDCIKDASAHGSTLKELSEEELMWVAMGGDYEVKVKPDFLLEIEEVIDAKERHLKEFPNVLEREIAIQVEALKYARDLYLAEKNYQEGTQEEQPAVSINKNGVYFVKDTWDPRTHGEGTDIKNHE</sequence>
<protein>
    <submittedName>
        <fullName evidence="1">Uncharacterized protein</fullName>
    </submittedName>
</protein>
<accession>A0A345MJN4</accession>
<keyword evidence="2" id="KW-1185">Reference proteome</keyword>